<dbReference type="AlphaFoldDB" id="A0A5B6W7V8"/>
<dbReference type="InterPro" id="IPR041373">
    <property type="entry name" value="RT_RNaseH"/>
</dbReference>
<dbReference type="Pfam" id="PF17917">
    <property type="entry name" value="RT_RNaseH"/>
    <property type="match status" value="1"/>
</dbReference>
<keyword evidence="6" id="KW-0695">RNA-directed DNA polymerase</keyword>
<keyword evidence="10" id="KW-1185">Reference proteome</keyword>
<reference evidence="10" key="1">
    <citation type="journal article" date="2019" name="Plant Biotechnol. J.">
        <title>Genome sequencing of the Australian wild diploid species Gossypium australe highlights disease resistance and delayed gland morphogenesis.</title>
        <authorList>
            <person name="Cai Y."/>
            <person name="Cai X."/>
            <person name="Wang Q."/>
            <person name="Wang P."/>
            <person name="Zhang Y."/>
            <person name="Cai C."/>
            <person name="Xu Y."/>
            <person name="Wang K."/>
            <person name="Zhou Z."/>
            <person name="Wang C."/>
            <person name="Geng S."/>
            <person name="Li B."/>
            <person name="Dong Q."/>
            <person name="Hou Y."/>
            <person name="Wang H."/>
            <person name="Ai P."/>
            <person name="Liu Z."/>
            <person name="Yi F."/>
            <person name="Sun M."/>
            <person name="An G."/>
            <person name="Cheng J."/>
            <person name="Zhang Y."/>
            <person name="Shi Q."/>
            <person name="Xie Y."/>
            <person name="Shi X."/>
            <person name="Chang Y."/>
            <person name="Huang F."/>
            <person name="Chen Y."/>
            <person name="Hong S."/>
            <person name="Mi L."/>
            <person name="Sun Q."/>
            <person name="Zhang L."/>
            <person name="Zhou B."/>
            <person name="Peng R."/>
            <person name="Zhang X."/>
            <person name="Liu F."/>
        </authorList>
    </citation>
    <scope>NUCLEOTIDE SEQUENCE [LARGE SCALE GENOMIC DNA]</scope>
    <source>
        <strain evidence="10">cv. PA1801</strain>
    </source>
</reference>
<evidence type="ECO:0000313" key="9">
    <source>
        <dbReference type="EMBL" id="KAA3477801.1"/>
    </source>
</evidence>
<keyword evidence="2" id="KW-0548">Nucleotidyltransferase</keyword>
<dbReference type="PANTHER" id="PTHR34072:SF57">
    <property type="entry name" value="RNA-DIRECTED DNA POLYMERASE"/>
    <property type="match status" value="1"/>
</dbReference>
<evidence type="ECO:0000256" key="4">
    <source>
        <dbReference type="ARBA" id="ARBA00022759"/>
    </source>
</evidence>
<evidence type="ECO:0000256" key="1">
    <source>
        <dbReference type="ARBA" id="ARBA00022679"/>
    </source>
</evidence>
<gene>
    <name evidence="9" type="ORF">EPI10_011662</name>
</gene>
<keyword evidence="3" id="KW-0540">Nuclease</keyword>
<dbReference type="PANTHER" id="PTHR34072">
    <property type="entry name" value="ENZYMATIC POLYPROTEIN-RELATED"/>
    <property type="match status" value="1"/>
</dbReference>
<keyword evidence="4" id="KW-0255">Endonuclease</keyword>
<dbReference type="EMBL" id="SMMG02000004">
    <property type="protein sequence ID" value="KAA3477801.1"/>
    <property type="molecule type" value="Genomic_DNA"/>
</dbReference>
<dbReference type="Gene3D" id="1.10.340.70">
    <property type="match status" value="1"/>
</dbReference>
<evidence type="ECO:0000313" key="10">
    <source>
        <dbReference type="Proteomes" id="UP000325315"/>
    </source>
</evidence>
<dbReference type="InterPro" id="IPR041588">
    <property type="entry name" value="Integrase_H2C2"/>
</dbReference>
<comment type="caution">
    <text evidence="9">The sequence shown here is derived from an EMBL/GenBank/DDBJ whole genome shotgun (WGS) entry which is preliminary data.</text>
</comment>
<evidence type="ECO:0000256" key="6">
    <source>
        <dbReference type="ARBA" id="ARBA00022918"/>
    </source>
</evidence>
<evidence type="ECO:0000256" key="2">
    <source>
        <dbReference type="ARBA" id="ARBA00022695"/>
    </source>
</evidence>
<sequence length="467" mass="54231">MVTKVVRRLSIGGEVVVRRWKLGIGKARPITVTLKLANHSYAPPESKIEDVLIKEEFESLDLLARSFKPPRPSIKEPPTLELKALLLHLKYAYLGNINTLIVVISAELTPDQETKLLDVLRRSKKTLGWTITDINGIRPAICMHNILLKDCHSNSIEQQKRLNPIIKEVVKKEVIKWLDTSIIYLISDSLWHMMAIFSDMVEKFFDVFMDNFSVFDDTFENCLKNLELVLCRWIFMDKAKIEVIEKLPPPTTVKGAVLGQRKDKVFHAIYYVNRTLTDIQLNYTTTENELLPVIFTFDKFRFYLVGTKVTVYTDHSVIRYLVTKKGTENQVADHLSRIQEGNEYGNIQLIKEEFPDEQLLVITALPRYSDIVNFLVSGLLPLELTIQRRKKFLHDAKQYYWDEPFLFKHYADQIIRRCIPNDEIQSILQHYHSAPCGGHFGGMRTAAKVFQSSFYWPSLFKDAHEFY</sequence>
<dbReference type="CDD" id="cd09274">
    <property type="entry name" value="RNase_HI_RT_Ty3"/>
    <property type="match status" value="1"/>
</dbReference>
<accession>A0A5B6W7V8</accession>
<keyword evidence="1" id="KW-0808">Transferase</keyword>
<dbReference type="SUPFAM" id="SSF56672">
    <property type="entry name" value="DNA/RNA polymerases"/>
    <property type="match status" value="1"/>
</dbReference>
<dbReference type="Proteomes" id="UP000325315">
    <property type="component" value="Unassembled WGS sequence"/>
</dbReference>
<dbReference type="GO" id="GO:0004519">
    <property type="term" value="F:endonuclease activity"/>
    <property type="evidence" value="ECO:0007669"/>
    <property type="project" value="UniProtKB-KW"/>
</dbReference>
<dbReference type="GO" id="GO:0003964">
    <property type="term" value="F:RNA-directed DNA polymerase activity"/>
    <property type="evidence" value="ECO:0007669"/>
    <property type="project" value="UniProtKB-KW"/>
</dbReference>
<feature type="domain" description="Reverse transcriptase RNase H-like" evidence="7">
    <location>
        <begin position="254"/>
        <end position="337"/>
    </location>
</feature>
<evidence type="ECO:0000256" key="3">
    <source>
        <dbReference type="ARBA" id="ARBA00022722"/>
    </source>
</evidence>
<evidence type="ECO:0000256" key="5">
    <source>
        <dbReference type="ARBA" id="ARBA00022801"/>
    </source>
</evidence>
<dbReference type="GO" id="GO:0016787">
    <property type="term" value="F:hydrolase activity"/>
    <property type="evidence" value="ECO:0007669"/>
    <property type="project" value="UniProtKB-KW"/>
</dbReference>
<name>A0A5B6W7V8_9ROSI</name>
<feature type="domain" description="Integrase zinc-binding" evidence="8">
    <location>
        <begin position="419"/>
        <end position="466"/>
    </location>
</feature>
<protein>
    <submittedName>
        <fullName evidence="9">Transposon Ty3-I Gag-Pol polyprotein</fullName>
    </submittedName>
</protein>
<dbReference type="InterPro" id="IPR043502">
    <property type="entry name" value="DNA/RNA_pol_sf"/>
</dbReference>
<organism evidence="9 10">
    <name type="scientific">Gossypium australe</name>
    <dbReference type="NCBI Taxonomy" id="47621"/>
    <lineage>
        <taxon>Eukaryota</taxon>
        <taxon>Viridiplantae</taxon>
        <taxon>Streptophyta</taxon>
        <taxon>Embryophyta</taxon>
        <taxon>Tracheophyta</taxon>
        <taxon>Spermatophyta</taxon>
        <taxon>Magnoliopsida</taxon>
        <taxon>eudicotyledons</taxon>
        <taxon>Gunneridae</taxon>
        <taxon>Pentapetalae</taxon>
        <taxon>rosids</taxon>
        <taxon>malvids</taxon>
        <taxon>Malvales</taxon>
        <taxon>Malvaceae</taxon>
        <taxon>Malvoideae</taxon>
        <taxon>Gossypium</taxon>
    </lineage>
</organism>
<evidence type="ECO:0000259" key="8">
    <source>
        <dbReference type="Pfam" id="PF17921"/>
    </source>
</evidence>
<dbReference type="Pfam" id="PF17921">
    <property type="entry name" value="Integrase_H2C2"/>
    <property type="match status" value="1"/>
</dbReference>
<keyword evidence="5" id="KW-0378">Hydrolase</keyword>
<evidence type="ECO:0000259" key="7">
    <source>
        <dbReference type="Pfam" id="PF17917"/>
    </source>
</evidence>
<proteinExistence type="predicted"/>
<dbReference type="OrthoDB" id="1305902at2759"/>